<dbReference type="AlphaFoldDB" id="A0AB39P160"/>
<sequence length="43" mass="5128">MREPMAREYRTPLLMMTEKSTGRRDTELMRRYVDALAHFPQAA</sequence>
<name>A0AB39P160_9ACTN</name>
<dbReference type="RefSeq" id="WP_369229214.1">
    <property type="nucleotide sequence ID" value="NZ_CP163435.1"/>
</dbReference>
<gene>
    <name evidence="1" type="ORF">AB5J56_01480</name>
</gene>
<organism evidence="1">
    <name type="scientific">Streptomyces sp. R21</name>
    <dbReference type="NCBI Taxonomy" id="3238627"/>
    <lineage>
        <taxon>Bacteria</taxon>
        <taxon>Bacillati</taxon>
        <taxon>Actinomycetota</taxon>
        <taxon>Actinomycetes</taxon>
        <taxon>Kitasatosporales</taxon>
        <taxon>Streptomycetaceae</taxon>
        <taxon>Streptomyces</taxon>
    </lineage>
</organism>
<dbReference type="EMBL" id="CP163435">
    <property type="protein sequence ID" value="XDQ23466.1"/>
    <property type="molecule type" value="Genomic_DNA"/>
</dbReference>
<proteinExistence type="predicted"/>
<evidence type="ECO:0000313" key="1">
    <source>
        <dbReference type="EMBL" id="XDQ23466.1"/>
    </source>
</evidence>
<accession>A0AB39P160</accession>
<protein>
    <submittedName>
        <fullName evidence="1">Uncharacterized protein</fullName>
    </submittedName>
</protein>
<reference evidence="1" key="1">
    <citation type="submission" date="2024-07" db="EMBL/GenBank/DDBJ databases">
        <authorList>
            <person name="Yu S.T."/>
        </authorList>
    </citation>
    <scope>NUCLEOTIDE SEQUENCE</scope>
    <source>
        <strain evidence="1">R21</strain>
    </source>
</reference>